<gene>
    <name evidence="2" type="ORF">DPMN_089195</name>
</gene>
<evidence type="ECO:0000256" key="1">
    <source>
        <dbReference type="SAM" id="Phobius"/>
    </source>
</evidence>
<reference evidence="2" key="2">
    <citation type="submission" date="2020-11" db="EMBL/GenBank/DDBJ databases">
        <authorList>
            <person name="McCartney M.A."/>
            <person name="Auch B."/>
            <person name="Kono T."/>
            <person name="Mallez S."/>
            <person name="Becker A."/>
            <person name="Gohl D.M."/>
            <person name="Silverstein K.A.T."/>
            <person name="Koren S."/>
            <person name="Bechman K.B."/>
            <person name="Herman A."/>
            <person name="Abrahante J.E."/>
            <person name="Garbe J."/>
        </authorList>
    </citation>
    <scope>NUCLEOTIDE SEQUENCE</scope>
    <source>
        <strain evidence="2">Duluth1</strain>
        <tissue evidence="2">Whole animal</tissue>
    </source>
</reference>
<keyword evidence="3" id="KW-1185">Reference proteome</keyword>
<evidence type="ECO:0000313" key="3">
    <source>
        <dbReference type="Proteomes" id="UP000828390"/>
    </source>
</evidence>
<evidence type="ECO:0000313" key="2">
    <source>
        <dbReference type="EMBL" id="KAH3846888.1"/>
    </source>
</evidence>
<comment type="caution">
    <text evidence="2">The sequence shown here is derived from an EMBL/GenBank/DDBJ whole genome shotgun (WGS) entry which is preliminary data.</text>
</comment>
<organism evidence="2 3">
    <name type="scientific">Dreissena polymorpha</name>
    <name type="common">Zebra mussel</name>
    <name type="synonym">Mytilus polymorpha</name>
    <dbReference type="NCBI Taxonomy" id="45954"/>
    <lineage>
        <taxon>Eukaryota</taxon>
        <taxon>Metazoa</taxon>
        <taxon>Spiralia</taxon>
        <taxon>Lophotrochozoa</taxon>
        <taxon>Mollusca</taxon>
        <taxon>Bivalvia</taxon>
        <taxon>Autobranchia</taxon>
        <taxon>Heteroconchia</taxon>
        <taxon>Euheterodonta</taxon>
        <taxon>Imparidentia</taxon>
        <taxon>Neoheterodontei</taxon>
        <taxon>Myida</taxon>
        <taxon>Dreissenoidea</taxon>
        <taxon>Dreissenidae</taxon>
        <taxon>Dreissena</taxon>
    </lineage>
</organism>
<protein>
    <submittedName>
        <fullName evidence="2">Uncharacterized protein</fullName>
    </submittedName>
</protein>
<dbReference type="EMBL" id="JAIWYP010000003">
    <property type="protein sequence ID" value="KAH3846888.1"/>
    <property type="molecule type" value="Genomic_DNA"/>
</dbReference>
<accession>A0A9D4KWD2</accession>
<keyword evidence="1" id="KW-0812">Transmembrane</keyword>
<reference evidence="2" key="1">
    <citation type="journal article" date="2019" name="bioRxiv">
        <title>The Genome of the Zebra Mussel, Dreissena polymorpha: A Resource for Invasive Species Research.</title>
        <authorList>
            <person name="McCartney M.A."/>
            <person name="Auch B."/>
            <person name="Kono T."/>
            <person name="Mallez S."/>
            <person name="Zhang Y."/>
            <person name="Obille A."/>
            <person name="Becker A."/>
            <person name="Abrahante J.E."/>
            <person name="Garbe J."/>
            <person name="Badalamenti J.P."/>
            <person name="Herman A."/>
            <person name="Mangelson H."/>
            <person name="Liachko I."/>
            <person name="Sullivan S."/>
            <person name="Sone E.D."/>
            <person name="Koren S."/>
            <person name="Silverstein K.A.T."/>
            <person name="Beckman K.B."/>
            <person name="Gohl D.M."/>
        </authorList>
    </citation>
    <scope>NUCLEOTIDE SEQUENCE</scope>
    <source>
        <strain evidence="2">Duluth1</strain>
        <tissue evidence="2">Whole animal</tissue>
    </source>
</reference>
<feature type="transmembrane region" description="Helical" evidence="1">
    <location>
        <begin position="355"/>
        <end position="377"/>
    </location>
</feature>
<keyword evidence="1" id="KW-0472">Membrane</keyword>
<keyword evidence="1" id="KW-1133">Transmembrane helix</keyword>
<sequence length="493" mass="55981">MKWCELFSLYSIVTFVICITRLKCGANYCMFATTTIFRREMMACYAIQSTCVVFLLLINPARTENALGYLSVRNPVFVGGNITLMLIPFYHAFVTDIDNSKLQVLFRKDNVENEMHEAIRSFENGKAFFVEIRNVNKTWNNSAVFFKNSNTESNNVDLTIKDRTEGLLHILSDPTQPEDSAQIAFYPPVGFQDWKQIHQWWPNRYGGIVNDSNKEEIIFTIKIANHRTFFLEYVNGNFPMNISATVVSAHKGVGPPCTNQKCGHCVCVHRGEDFTCSTDGRMLAMWIGSENVDFEQITDTRNEVKQYRPHNGSITKHHHNSTIVCFMEKNGFVFNDSATLIVLDTVQSIVSPDSALTYTLVFTSVLIVALAAFFILVKRHKRSKDRVLGFFRACRRAPTRARDIDQADTMSDDDDDFDSDLSANAQESGRAKFPIEESTGASVTLVYADLDIKFLEQGPHPGPTVKKYEPTQYVEFRAYKTEVTEYGNINMAD</sequence>
<dbReference type="AlphaFoldDB" id="A0A9D4KWD2"/>
<name>A0A9D4KWD2_DREPO</name>
<dbReference type="Proteomes" id="UP000828390">
    <property type="component" value="Unassembled WGS sequence"/>
</dbReference>
<proteinExistence type="predicted"/>